<organism evidence="4 5">
    <name type="scientific">Steinernema carpocapsae</name>
    <name type="common">Entomopathogenic nematode</name>
    <dbReference type="NCBI Taxonomy" id="34508"/>
    <lineage>
        <taxon>Eukaryota</taxon>
        <taxon>Metazoa</taxon>
        <taxon>Ecdysozoa</taxon>
        <taxon>Nematoda</taxon>
        <taxon>Chromadorea</taxon>
        <taxon>Rhabditida</taxon>
        <taxon>Tylenchina</taxon>
        <taxon>Panagrolaimomorpha</taxon>
        <taxon>Strongyloidoidea</taxon>
        <taxon>Steinernematidae</taxon>
        <taxon>Steinernema</taxon>
    </lineage>
</organism>
<dbReference type="SUPFAM" id="SSF53474">
    <property type="entry name" value="alpha/beta-Hydrolases"/>
    <property type="match status" value="1"/>
</dbReference>
<dbReference type="GO" id="GO:0004185">
    <property type="term" value="F:serine-type carboxypeptidase activity"/>
    <property type="evidence" value="ECO:0007669"/>
    <property type="project" value="UniProtKB-UniRule"/>
</dbReference>
<comment type="caution">
    <text evidence="4">The sequence shown here is derived from an EMBL/GenBank/DDBJ whole genome shotgun (WGS) entry which is preliminary data.</text>
</comment>
<evidence type="ECO:0000256" key="1">
    <source>
        <dbReference type="ARBA" id="ARBA00009431"/>
    </source>
</evidence>
<keyword evidence="3" id="KW-1133">Transmembrane helix</keyword>
<evidence type="ECO:0000313" key="4">
    <source>
        <dbReference type="EMBL" id="TKR94707.1"/>
    </source>
</evidence>
<dbReference type="GO" id="GO:0006508">
    <property type="term" value="P:proteolysis"/>
    <property type="evidence" value="ECO:0007669"/>
    <property type="project" value="UniProtKB-KW"/>
</dbReference>
<gene>
    <name evidence="4" type="ORF">L596_008964</name>
</gene>
<dbReference type="PANTHER" id="PTHR11802:SF70">
    <property type="entry name" value="SERINE CARBOXYPEPTIDASE CTSA-3.1"/>
    <property type="match status" value="1"/>
</dbReference>
<keyword evidence="3" id="KW-0812">Transmembrane</keyword>
<dbReference type="InterPro" id="IPR029058">
    <property type="entry name" value="AB_hydrolase_fold"/>
</dbReference>
<keyword evidence="3" id="KW-0472">Membrane</keyword>
<dbReference type="EC" id="3.4.16.-" evidence="2"/>
<protein>
    <recommendedName>
        <fullName evidence="2">Carboxypeptidase</fullName>
        <ecNumber evidence="2">3.4.16.-</ecNumber>
    </recommendedName>
</protein>
<dbReference type="Gene3D" id="3.40.50.1820">
    <property type="entry name" value="alpha/beta hydrolase"/>
    <property type="match status" value="1"/>
</dbReference>
<keyword evidence="2" id="KW-0378">Hydrolase</keyword>
<dbReference type="EMBL" id="AZBU02000002">
    <property type="protein sequence ID" value="TKR94707.1"/>
    <property type="molecule type" value="Genomic_DNA"/>
</dbReference>
<comment type="similarity">
    <text evidence="1 2">Belongs to the peptidase S10 family.</text>
</comment>
<keyword evidence="5" id="KW-1185">Reference proteome</keyword>
<dbReference type="PROSITE" id="PS00131">
    <property type="entry name" value="CARBOXYPEPT_SER_SER"/>
    <property type="match status" value="1"/>
</dbReference>
<evidence type="ECO:0000256" key="2">
    <source>
        <dbReference type="RuleBase" id="RU361156"/>
    </source>
</evidence>
<evidence type="ECO:0000313" key="5">
    <source>
        <dbReference type="Proteomes" id="UP000298663"/>
    </source>
</evidence>
<dbReference type="InterPro" id="IPR033124">
    <property type="entry name" value="Ser_caboxypep_his_AS"/>
</dbReference>
<dbReference type="STRING" id="34508.A0A4U5PDZ6"/>
<proteinExistence type="inferred from homology"/>
<evidence type="ECO:0000256" key="3">
    <source>
        <dbReference type="SAM" id="Phobius"/>
    </source>
</evidence>
<dbReference type="OrthoDB" id="443318at2759"/>
<keyword evidence="2" id="KW-0645">Protease</keyword>
<name>A0A4U5PDZ6_STECR</name>
<dbReference type="Proteomes" id="UP000298663">
    <property type="component" value="Unassembled WGS sequence"/>
</dbReference>
<dbReference type="PROSITE" id="PS00560">
    <property type="entry name" value="CARBOXYPEPT_SER_HIS"/>
    <property type="match status" value="1"/>
</dbReference>
<reference evidence="4 5" key="1">
    <citation type="journal article" date="2015" name="Genome Biol.">
        <title>Comparative genomics of Steinernema reveals deeply conserved gene regulatory networks.</title>
        <authorList>
            <person name="Dillman A.R."/>
            <person name="Macchietto M."/>
            <person name="Porter C.F."/>
            <person name="Rogers A."/>
            <person name="Williams B."/>
            <person name="Antoshechkin I."/>
            <person name="Lee M.M."/>
            <person name="Goodwin Z."/>
            <person name="Lu X."/>
            <person name="Lewis E.E."/>
            <person name="Goodrich-Blair H."/>
            <person name="Stock S.P."/>
            <person name="Adams B.J."/>
            <person name="Sternberg P.W."/>
            <person name="Mortazavi A."/>
        </authorList>
    </citation>
    <scope>NUCLEOTIDE SEQUENCE [LARGE SCALE GENOMIC DNA]</scope>
    <source>
        <strain evidence="4 5">ALL</strain>
    </source>
</reference>
<keyword evidence="2" id="KW-0121">Carboxypeptidase</keyword>
<sequence length="585" mass="65107">MTPFYLRRQATAARIGAVLRSPAVLAYRRLPTSFGFFAAPEMAAFVLIATLLLGAEAFKIGTSDQDLVKNIPGLLYNVSFNVYSGYLDAGKHGPNKNDAYMHYMLTESKSNPSTDPILLWLNGGPGCSSFSGAFEEMGPFYVNKDGQTLYENIYAWNSKANVLYLESPIGVGYSFLDGVANYTDANDDQTLQQNFAALNSFFTKFTQYENRKFFIAGESYAGVYLPMLGDAIMSGIINKTFVNPNFAGIAIGNGYMDIVGLQNSLVLWSFYHGRIGLDDWKTLKSDECCIQLETGGADTCDFVNKSMTTKTWNDFFPRNDTICGKILFDVISKPARMDPYNYYEDCYDCCKYYHNTASIINYNYTDFLFGYPCWQEGSVAKYFDRPDVQDAFHLTPAKLVNFTDCNGPMYDNYVNTYHETKKFFKGMFGNVQKANLKNFKILIYNGDVDTVCNFLGDAKFIDGVTNDNGGFTHTPRVSWSFRNKRAGFVQNYKGSLSIDVLTVKGAGHMVPLDRPGPSMQMINAFLNGKDYSDTQGVNMIPTPVPLNAQQPTQPPVVQTTGAGESLKSSFAVVLSAIMALFVVNH</sequence>
<dbReference type="InterPro" id="IPR018202">
    <property type="entry name" value="Ser_caboxypep_ser_AS"/>
</dbReference>
<dbReference type="PRINTS" id="PR00724">
    <property type="entry name" value="CRBOXYPTASEC"/>
</dbReference>
<dbReference type="Pfam" id="PF00450">
    <property type="entry name" value="Peptidase_S10"/>
    <property type="match status" value="1"/>
</dbReference>
<feature type="transmembrane region" description="Helical" evidence="3">
    <location>
        <begin position="34"/>
        <end position="55"/>
    </location>
</feature>
<dbReference type="InterPro" id="IPR001563">
    <property type="entry name" value="Peptidase_S10"/>
</dbReference>
<reference evidence="4 5" key="2">
    <citation type="journal article" date="2019" name="G3 (Bethesda)">
        <title>Hybrid Assembly of the Genome of the Entomopathogenic Nematode Steinernema carpocapsae Identifies the X-Chromosome.</title>
        <authorList>
            <person name="Serra L."/>
            <person name="Macchietto M."/>
            <person name="Macias-Munoz A."/>
            <person name="McGill C.J."/>
            <person name="Rodriguez I.M."/>
            <person name="Rodriguez B."/>
            <person name="Murad R."/>
            <person name="Mortazavi A."/>
        </authorList>
    </citation>
    <scope>NUCLEOTIDE SEQUENCE [LARGE SCALE GENOMIC DNA]</scope>
    <source>
        <strain evidence="4 5">ALL</strain>
    </source>
</reference>
<dbReference type="PANTHER" id="PTHR11802">
    <property type="entry name" value="SERINE PROTEASE FAMILY S10 SERINE CARBOXYPEPTIDASE"/>
    <property type="match status" value="1"/>
</dbReference>
<accession>A0A4U5PDZ6</accession>
<dbReference type="AlphaFoldDB" id="A0A4U5PDZ6"/>